<reference evidence="1 2" key="1">
    <citation type="journal article" date="2015" name="Proc. Natl. Acad. Sci. U.S.A.">
        <title>The resurrection genome of Boea hygrometrica: A blueprint for survival of dehydration.</title>
        <authorList>
            <person name="Xiao L."/>
            <person name="Yang G."/>
            <person name="Zhang L."/>
            <person name="Yang X."/>
            <person name="Zhao S."/>
            <person name="Ji Z."/>
            <person name="Zhou Q."/>
            <person name="Hu M."/>
            <person name="Wang Y."/>
            <person name="Chen M."/>
            <person name="Xu Y."/>
            <person name="Jin H."/>
            <person name="Xiao X."/>
            <person name="Hu G."/>
            <person name="Bao F."/>
            <person name="Hu Y."/>
            <person name="Wan P."/>
            <person name="Li L."/>
            <person name="Deng X."/>
            <person name="Kuang T."/>
            <person name="Xiang C."/>
            <person name="Zhu J.K."/>
            <person name="Oliver M.J."/>
            <person name="He Y."/>
        </authorList>
    </citation>
    <scope>NUCLEOTIDE SEQUENCE [LARGE SCALE GENOMIC DNA]</scope>
    <source>
        <strain evidence="2">cv. XS01</strain>
    </source>
</reference>
<organism evidence="1 2">
    <name type="scientific">Dorcoceras hygrometricum</name>
    <dbReference type="NCBI Taxonomy" id="472368"/>
    <lineage>
        <taxon>Eukaryota</taxon>
        <taxon>Viridiplantae</taxon>
        <taxon>Streptophyta</taxon>
        <taxon>Embryophyta</taxon>
        <taxon>Tracheophyta</taxon>
        <taxon>Spermatophyta</taxon>
        <taxon>Magnoliopsida</taxon>
        <taxon>eudicotyledons</taxon>
        <taxon>Gunneridae</taxon>
        <taxon>Pentapetalae</taxon>
        <taxon>asterids</taxon>
        <taxon>lamiids</taxon>
        <taxon>Lamiales</taxon>
        <taxon>Gesneriaceae</taxon>
        <taxon>Didymocarpoideae</taxon>
        <taxon>Trichosporeae</taxon>
        <taxon>Loxocarpinae</taxon>
        <taxon>Dorcoceras</taxon>
    </lineage>
</organism>
<proteinExistence type="predicted"/>
<name>A0A2Z7AHA3_9LAMI</name>
<evidence type="ECO:0000313" key="2">
    <source>
        <dbReference type="Proteomes" id="UP000250235"/>
    </source>
</evidence>
<evidence type="ECO:0000313" key="1">
    <source>
        <dbReference type="EMBL" id="KZV21084.1"/>
    </source>
</evidence>
<gene>
    <name evidence="1" type="ORF">F511_19899</name>
</gene>
<accession>A0A2Z7AHA3</accession>
<keyword evidence="2" id="KW-1185">Reference proteome</keyword>
<dbReference type="EMBL" id="KV014958">
    <property type="protein sequence ID" value="KZV21084.1"/>
    <property type="molecule type" value="Genomic_DNA"/>
</dbReference>
<dbReference type="AlphaFoldDB" id="A0A2Z7AHA3"/>
<protein>
    <submittedName>
        <fullName evidence="1">Uncharacterized protein</fullName>
    </submittedName>
</protein>
<dbReference type="Proteomes" id="UP000250235">
    <property type="component" value="Unassembled WGS sequence"/>
</dbReference>
<sequence>MLVIRIRPPARQRKTENISRETINTKNSITIIVIHRVFKTTTLLALVPGSNRSYNNVGSSRYIAVDIANPVHDQKRDSFVSLH</sequence>